<keyword evidence="1" id="KW-0812">Transmembrane</keyword>
<protein>
    <submittedName>
        <fullName evidence="2">Uncharacterized protein</fullName>
    </submittedName>
</protein>
<name>A0AA39Z722_9PEZI</name>
<keyword evidence="1" id="KW-0472">Membrane</keyword>
<evidence type="ECO:0000256" key="1">
    <source>
        <dbReference type="SAM" id="Phobius"/>
    </source>
</evidence>
<evidence type="ECO:0000313" key="3">
    <source>
        <dbReference type="Proteomes" id="UP001174997"/>
    </source>
</evidence>
<organism evidence="2 3">
    <name type="scientific">Cercophora samala</name>
    <dbReference type="NCBI Taxonomy" id="330535"/>
    <lineage>
        <taxon>Eukaryota</taxon>
        <taxon>Fungi</taxon>
        <taxon>Dikarya</taxon>
        <taxon>Ascomycota</taxon>
        <taxon>Pezizomycotina</taxon>
        <taxon>Sordariomycetes</taxon>
        <taxon>Sordariomycetidae</taxon>
        <taxon>Sordariales</taxon>
        <taxon>Lasiosphaeriaceae</taxon>
        <taxon>Cercophora</taxon>
    </lineage>
</organism>
<reference evidence="2" key="1">
    <citation type="submission" date="2023-06" db="EMBL/GenBank/DDBJ databases">
        <title>Genome-scale phylogeny and comparative genomics of the fungal order Sordariales.</title>
        <authorList>
            <consortium name="Lawrence Berkeley National Laboratory"/>
            <person name="Hensen N."/>
            <person name="Bonometti L."/>
            <person name="Westerberg I."/>
            <person name="Brannstrom I.O."/>
            <person name="Guillou S."/>
            <person name="Cros-Aarteil S."/>
            <person name="Calhoun S."/>
            <person name="Haridas S."/>
            <person name="Kuo A."/>
            <person name="Mondo S."/>
            <person name="Pangilinan J."/>
            <person name="Riley R."/>
            <person name="Labutti K."/>
            <person name="Andreopoulos B."/>
            <person name="Lipzen A."/>
            <person name="Chen C."/>
            <person name="Yanf M."/>
            <person name="Daum C."/>
            <person name="Ng V."/>
            <person name="Clum A."/>
            <person name="Steindorff A."/>
            <person name="Ohm R."/>
            <person name="Martin F."/>
            <person name="Silar P."/>
            <person name="Natvig D."/>
            <person name="Lalanne C."/>
            <person name="Gautier V."/>
            <person name="Ament-Velasquez S.L."/>
            <person name="Kruys A."/>
            <person name="Hutchinson M.I."/>
            <person name="Powell A.J."/>
            <person name="Barry K."/>
            <person name="Miller A.N."/>
            <person name="Grigoriev I.V."/>
            <person name="Debuchy R."/>
            <person name="Gladieux P."/>
            <person name="Thoren M.H."/>
            <person name="Johannesson H."/>
        </authorList>
    </citation>
    <scope>NUCLEOTIDE SEQUENCE</scope>
    <source>
        <strain evidence="2">CBS 307.81</strain>
    </source>
</reference>
<keyword evidence="3" id="KW-1185">Reference proteome</keyword>
<dbReference type="Proteomes" id="UP001174997">
    <property type="component" value="Unassembled WGS sequence"/>
</dbReference>
<keyword evidence="1" id="KW-1133">Transmembrane helix</keyword>
<feature type="transmembrane region" description="Helical" evidence="1">
    <location>
        <begin position="184"/>
        <end position="207"/>
    </location>
</feature>
<gene>
    <name evidence="2" type="ORF">QBC41DRAFT_376019</name>
</gene>
<accession>A0AA39Z722</accession>
<sequence length="416" mass="45646">MSQLFQVIKHINAVIFTCRKHEDRSSYLGYLTTCVSSMLAEDTRSCVRTVYTFGEAGCLLARPALLQLKWPVENGEIELDNVAFNPVELGAMQPDKQRGAWLYSISGQAALVSMIVGMKAVATTKSTEVLACRKELLRQCELTNTTIVRLTQNIKSIVHDMDGLADVVESCLTIAPSTSSMRKIALVATTGIGAIVLGPIGAAAVAATASATSIATCTLSWSSRVAIVEQALIEKLEHVLTLAKELSREFRGILDLVTSLNEQTFGLDRYALATCIDSYTQCARDSNASLTLALQATGNEGHDLRHLQSLITIVTTLRREVKRRMDLDSDKRFVEKAKDCCLYDDLWQQLPEDIQKAAPRRPEVRNDIADRFRLTDSMSGVLFPDTLRLTAKLLALLVDGSGFAAVSTQKDALERE</sequence>
<evidence type="ECO:0000313" key="2">
    <source>
        <dbReference type="EMBL" id="KAK0665423.1"/>
    </source>
</evidence>
<dbReference type="EMBL" id="JAULSY010000110">
    <property type="protein sequence ID" value="KAK0665423.1"/>
    <property type="molecule type" value="Genomic_DNA"/>
</dbReference>
<dbReference type="AlphaFoldDB" id="A0AA39Z722"/>
<comment type="caution">
    <text evidence="2">The sequence shown here is derived from an EMBL/GenBank/DDBJ whole genome shotgun (WGS) entry which is preliminary data.</text>
</comment>
<proteinExistence type="predicted"/>